<protein>
    <submittedName>
        <fullName evidence="3">Uncharacterized protein</fullName>
    </submittedName>
</protein>
<evidence type="ECO:0000256" key="1">
    <source>
        <dbReference type="SAM" id="MobiDB-lite"/>
    </source>
</evidence>
<gene>
    <name evidence="3" type="ORF">H4R26_000657</name>
</gene>
<name>A0A9W8BH92_9FUNG</name>
<evidence type="ECO:0000313" key="3">
    <source>
        <dbReference type="EMBL" id="KAJ2007637.1"/>
    </source>
</evidence>
<dbReference type="AlphaFoldDB" id="A0A9W8BH92"/>
<keyword evidence="4" id="KW-1185">Reference proteome</keyword>
<comment type="caution">
    <text evidence="3">The sequence shown here is derived from an EMBL/GenBank/DDBJ whole genome shotgun (WGS) entry which is preliminary data.</text>
</comment>
<dbReference type="Proteomes" id="UP001150907">
    <property type="component" value="Unassembled WGS sequence"/>
</dbReference>
<feature type="chain" id="PRO_5040943454" evidence="2">
    <location>
        <begin position="20"/>
        <end position="238"/>
    </location>
</feature>
<feature type="region of interest" description="Disordered" evidence="1">
    <location>
        <begin position="137"/>
        <end position="213"/>
    </location>
</feature>
<dbReference type="EMBL" id="JANBQF010000021">
    <property type="protein sequence ID" value="KAJ2007637.1"/>
    <property type="molecule type" value="Genomic_DNA"/>
</dbReference>
<keyword evidence="2" id="KW-0732">Signal</keyword>
<sequence length="238" mass="24475">MRLTLASVMLGCLVAVVRSDSDFDGFMSSLSYNWQNEFSDLRYQVDQLQKTDPQKYSALAASLGLKPGMQVSVPSQFSPAWASQFVMAAGLYTPPVHTVDTAVPTPTQSLASIDTQATGSVTPTGISISGLMDFTSNSSGNSQAATSGGHASSGGHTSSDGSHHHSDDGTAGLDQSSSQGSPQFGNPVVGNLNTDDAPIIPSGTGYSTSAPKAKGAPHTALLLGLALCNALLLSFYTV</sequence>
<dbReference type="OrthoDB" id="5571955at2759"/>
<evidence type="ECO:0000313" key="4">
    <source>
        <dbReference type="Proteomes" id="UP001150907"/>
    </source>
</evidence>
<feature type="compositionally biased region" description="Low complexity" evidence="1">
    <location>
        <begin position="145"/>
        <end position="160"/>
    </location>
</feature>
<organism evidence="3 4">
    <name type="scientific">Coemansia thaxteri</name>
    <dbReference type="NCBI Taxonomy" id="2663907"/>
    <lineage>
        <taxon>Eukaryota</taxon>
        <taxon>Fungi</taxon>
        <taxon>Fungi incertae sedis</taxon>
        <taxon>Zoopagomycota</taxon>
        <taxon>Kickxellomycotina</taxon>
        <taxon>Kickxellomycetes</taxon>
        <taxon>Kickxellales</taxon>
        <taxon>Kickxellaceae</taxon>
        <taxon>Coemansia</taxon>
    </lineage>
</organism>
<proteinExistence type="predicted"/>
<accession>A0A9W8BH92</accession>
<evidence type="ECO:0000256" key="2">
    <source>
        <dbReference type="SAM" id="SignalP"/>
    </source>
</evidence>
<feature type="signal peptide" evidence="2">
    <location>
        <begin position="1"/>
        <end position="19"/>
    </location>
</feature>
<reference evidence="3" key="1">
    <citation type="submission" date="2022-07" db="EMBL/GenBank/DDBJ databases">
        <title>Phylogenomic reconstructions and comparative analyses of Kickxellomycotina fungi.</title>
        <authorList>
            <person name="Reynolds N.K."/>
            <person name="Stajich J.E."/>
            <person name="Barry K."/>
            <person name="Grigoriev I.V."/>
            <person name="Crous P."/>
            <person name="Smith M.E."/>
        </authorList>
    </citation>
    <scope>NUCLEOTIDE SEQUENCE</scope>
    <source>
        <strain evidence="3">IMI 214461</strain>
    </source>
</reference>
<feature type="compositionally biased region" description="Polar residues" evidence="1">
    <location>
        <begin position="173"/>
        <end position="184"/>
    </location>
</feature>